<protein>
    <submittedName>
        <fullName evidence="2">Alpha/beta hydrolase</fullName>
    </submittedName>
</protein>
<dbReference type="EMBL" id="JBHUMM010000043">
    <property type="protein sequence ID" value="MFD2673326.1"/>
    <property type="molecule type" value="Genomic_DNA"/>
</dbReference>
<proteinExistence type="predicted"/>
<feature type="domain" description="Serine aminopeptidase S33" evidence="1">
    <location>
        <begin position="42"/>
        <end position="120"/>
    </location>
</feature>
<dbReference type="Proteomes" id="UP001597497">
    <property type="component" value="Unassembled WGS sequence"/>
</dbReference>
<dbReference type="GO" id="GO:0016787">
    <property type="term" value="F:hydrolase activity"/>
    <property type="evidence" value="ECO:0007669"/>
    <property type="project" value="UniProtKB-KW"/>
</dbReference>
<evidence type="ECO:0000313" key="3">
    <source>
        <dbReference type="Proteomes" id="UP001597497"/>
    </source>
</evidence>
<organism evidence="2 3">
    <name type="scientific">Marinicrinis sediminis</name>
    <dbReference type="NCBI Taxonomy" id="1652465"/>
    <lineage>
        <taxon>Bacteria</taxon>
        <taxon>Bacillati</taxon>
        <taxon>Bacillota</taxon>
        <taxon>Bacilli</taxon>
        <taxon>Bacillales</taxon>
        <taxon>Paenibacillaceae</taxon>
    </lineage>
</organism>
<keyword evidence="2" id="KW-0378">Hydrolase</keyword>
<sequence>MWRQVRFGRQLEMTGLEERPERGRENLPLVVTLSGLGQAMSEKNYLFSQLRKRLADRRQWVVQFDYRGHGDSQGELGEVSLSTMVADTLQVLHELTRQTTPPAIYLVGHALGAVVALQVTSIWNSRTGADTSVETTSHPSPTSGPSLAIPVLISPPPLERADVYALFPPDALKKAETVGAIDARELIPGEDYYTFSDLDADQVQVIQQLGAHLLYLHGQRISSTMIHDWAQLNMQALYEAQRVPIHLLHGVEDEVSSALTTHVQADIRLCPFQPGRNFYHHPAAMDDLIRKLCNLIVPQKACQGTCTRCRCETYTRQANERIGRKQDDHVNAEG</sequence>
<dbReference type="RefSeq" id="WP_379930893.1">
    <property type="nucleotide sequence ID" value="NZ_JBHUMM010000043.1"/>
</dbReference>
<evidence type="ECO:0000313" key="2">
    <source>
        <dbReference type="EMBL" id="MFD2673326.1"/>
    </source>
</evidence>
<dbReference type="InterPro" id="IPR029058">
    <property type="entry name" value="AB_hydrolase_fold"/>
</dbReference>
<dbReference type="InterPro" id="IPR022742">
    <property type="entry name" value="Hydrolase_4"/>
</dbReference>
<accession>A0ABW5RF61</accession>
<dbReference type="SUPFAM" id="SSF53474">
    <property type="entry name" value="alpha/beta-Hydrolases"/>
    <property type="match status" value="1"/>
</dbReference>
<evidence type="ECO:0000259" key="1">
    <source>
        <dbReference type="Pfam" id="PF12146"/>
    </source>
</evidence>
<gene>
    <name evidence="2" type="ORF">ACFSUC_17260</name>
</gene>
<dbReference type="Gene3D" id="3.40.50.1820">
    <property type="entry name" value="alpha/beta hydrolase"/>
    <property type="match status" value="1"/>
</dbReference>
<name>A0ABW5RF61_9BACL</name>
<comment type="caution">
    <text evidence="2">The sequence shown here is derived from an EMBL/GenBank/DDBJ whole genome shotgun (WGS) entry which is preliminary data.</text>
</comment>
<reference evidence="3" key="1">
    <citation type="journal article" date="2019" name="Int. J. Syst. Evol. Microbiol.">
        <title>The Global Catalogue of Microorganisms (GCM) 10K type strain sequencing project: providing services to taxonomists for standard genome sequencing and annotation.</title>
        <authorList>
            <consortium name="The Broad Institute Genomics Platform"/>
            <consortium name="The Broad Institute Genome Sequencing Center for Infectious Disease"/>
            <person name="Wu L."/>
            <person name="Ma J."/>
        </authorList>
    </citation>
    <scope>NUCLEOTIDE SEQUENCE [LARGE SCALE GENOMIC DNA]</scope>
    <source>
        <strain evidence="3">KCTC 33676</strain>
    </source>
</reference>
<keyword evidence="3" id="KW-1185">Reference proteome</keyword>
<dbReference type="Pfam" id="PF12146">
    <property type="entry name" value="Hydrolase_4"/>
    <property type="match status" value="1"/>
</dbReference>